<dbReference type="PANTHER" id="PTHR11777">
    <property type="entry name" value="ALANYL-TRNA SYNTHETASE"/>
    <property type="match status" value="1"/>
</dbReference>
<evidence type="ECO:0000256" key="15">
    <source>
        <dbReference type="SAM" id="Coils"/>
    </source>
</evidence>
<dbReference type="Gene3D" id="3.10.310.40">
    <property type="match status" value="1"/>
</dbReference>
<proteinExistence type="inferred from homology"/>
<organism evidence="17 21">
    <name type="scientific">Bacillus wiedmannii</name>
    <dbReference type="NCBI Taxonomy" id="1890302"/>
    <lineage>
        <taxon>Bacteria</taxon>
        <taxon>Bacillati</taxon>
        <taxon>Bacillota</taxon>
        <taxon>Bacilli</taxon>
        <taxon>Bacillales</taxon>
        <taxon>Bacillaceae</taxon>
        <taxon>Bacillus</taxon>
        <taxon>Bacillus cereus group</taxon>
    </lineage>
</organism>
<feature type="binding site" evidence="14">
    <location>
        <position position="673"/>
    </location>
    <ligand>
        <name>Zn(2+)</name>
        <dbReference type="ChEBI" id="CHEBI:29105"/>
    </ligand>
</feature>
<dbReference type="PROSITE" id="PS50860">
    <property type="entry name" value="AA_TRNA_LIGASE_II_ALA"/>
    <property type="match status" value="1"/>
</dbReference>
<dbReference type="GO" id="GO:0005829">
    <property type="term" value="C:cytosol"/>
    <property type="evidence" value="ECO:0007669"/>
    <property type="project" value="TreeGrafter"/>
</dbReference>
<dbReference type="FunFam" id="2.40.30.130:FF:000006">
    <property type="entry name" value="Alanine--tRNA ligase"/>
    <property type="match status" value="1"/>
</dbReference>
<evidence type="ECO:0000313" key="17">
    <source>
        <dbReference type="EMBL" id="KLA00637.1"/>
    </source>
</evidence>
<reference evidence="17" key="3">
    <citation type="submission" date="2015-04" db="EMBL/GenBank/DDBJ databases">
        <authorList>
            <person name="Syromyatnikov M.Y."/>
            <person name="Popov V.N."/>
        </authorList>
    </citation>
    <scope>NUCLEOTIDE SEQUENCE</scope>
    <source>
        <strain evidence="17">B4147</strain>
    </source>
</reference>
<dbReference type="AlphaFoldDB" id="A0A2A8DM14"/>
<keyword evidence="5 14" id="KW-0479">Metal-binding</keyword>
<evidence type="ECO:0000256" key="6">
    <source>
        <dbReference type="ARBA" id="ARBA00022741"/>
    </source>
</evidence>
<dbReference type="GO" id="GO:0005524">
    <property type="term" value="F:ATP binding"/>
    <property type="evidence" value="ECO:0007669"/>
    <property type="project" value="UniProtKB-UniRule"/>
</dbReference>
<feature type="coiled-coil region" evidence="15">
    <location>
        <begin position="735"/>
        <end position="762"/>
    </location>
</feature>
<reference evidence="21" key="2">
    <citation type="submission" date="2015-04" db="EMBL/GenBank/DDBJ databases">
        <title>Draft Genome Sequences of Eight Spore-Forming Food Isolates of Bacillus cereus Genome sequencing.</title>
        <authorList>
            <person name="Krawcyk A.O."/>
            <person name="de Jong A."/>
            <person name="Eijlander R.T."/>
            <person name="Berendsen E.M."/>
            <person name="Holsappel S."/>
            <person name="Wells-Bennik M."/>
            <person name="Kuipers O.P."/>
        </authorList>
    </citation>
    <scope>NUCLEOTIDE SEQUENCE [LARGE SCALE GENOMIC DNA]</scope>
    <source>
        <strain evidence="21">B4147</strain>
    </source>
</reference>
<evidence type="ECO:0000256" key="2">
    <source>
        <dbReference type="ARBA" id="ARBA00022490"/>
    </source>
</evidence>
<evidence type="ECO:0000256" key="14">
    <source>
        <dbReference type="HAMAP-Rule" id="MF_00036"/>
    </source>
</evidence>
<dbReference type="Proteomes" id="UP000239236">
    <property type="component" value="Unassembled WGS sequence"/>
</dbReference>
<dbReference type="Gene3D" id="6.10.250.550">
    <property type="match status" value="1"/>
</dbReference>
<evidence type="ECO:0000256" key="12">
    <source>
        <dbReference type="ARBA" id="ARBA00024779"/>
    </source>
</evidence>
<dbReference type="SUPFAM" id="SSF101353">
    <property type="entry name" value="Putative anticodon-binding domain of alanyl-tRNA synthetase (AlaRS)"/>
    <property type="match status" value="1"/>
</dbReference>
<reference evidence="22 23" key="4">
    <citation type="submission" date="2017-09" db="EMBL/GenBank/DDBJ databases">
        <title>Large-scale bioinformatics analysis of Bacillus genomes uncovers conserved roles of natural products in bacterial physiology.</title>
        <authorList>
            <consortium name="Agbiome Team Llc"/>
            <person name="Bleich R.M."/>
            <person name="Grubbs K.J."/>
            <person name="Santa Maria K.C."/>
            <person name="Allen S.E."/>
            <person name="Farag S."/>
            <person name="Shank E.A."/>
            <person name="Bowers A."/>
        </authorList>
    </citation>
    <scope>NUCLEOTIDE SEQUENCE [LARGE SCALE GENOMIC DNA]</scope>
    <source>
        <strain evidence="19 23">AFS032503</strain>
        <strain evidence="18 22">AFS044295</strain>
    </source>
</reference>
<feature type="binding site" evidence="14">
    <location>
        <position position="567"/>
    </location>
    <ligand>
        <name>Zn(2+)</name>
        <dbReference type="ChEBI" id="CHEBI:29105"/>
    </ligand>
</feature>
<keyword evidence="4 14" id="KW-0436">Ligase</keyword>
<dbReference type="InterPro" id="IPR003156">
    <property type="entry name" value="DHHA1_dom"/>
</dbReference>
<feature type="coiled-coil region" evidence="15">
    <location>
        <begin position="420"/>
        <end position="447"/>
    </location>
</feature>
<reference evidence="17 21" key="1">
    <citation type="journal article" date="2015" name="Genome Announc.">
        <title>Next-Generation Whole-Genome Sequencing of Eight Strains of Bacillus cereus, Isolated from Food.</title>
        <authorList>
            <person name="Krawczyk A.O."/>
            <person name="de Jong A."/>
            <person name="Eijlander R.T."/>
            <person name="Berendsen E.M."/>
            <person name="Holsappel S."/>
            <person name="Wells-Bennik M.H."/>
            <person name="Kuipers O.P."/>
        </authorList>
    </citation>
    <scope>NUCLEOTIDE SEQUENCE [LARGE SCALE GENOMIC DNA]</scope>
    <source>
        <strain evidence="17 21">B4147</strain>
    </source>
</reference>
<evidence type="ECO:0000313" key="22">
    <source>
        <dbReference type="Proteomes" id="UP000223364"/>
    </source>
</evidence>
<evidence type="ECO:0000256" key="4">
    <source>
        <dbReference type="ARBA" id="ARBA00022598"/>
    </source>
</evidence>
<dbReference type="Gene3D" id="3.30.980.10">
    <property type="entry name" value="Threonyl-trna Synthetase, Chain A, domain 2"/>
    <property type="match status" value="1"/>
</dbReference>
<evidence type="ECO:0000313" key="21">
    <source>
        <dbReference type="Proteomes" id="UP000035350"/>
    </source>
</evidence>
<comment type="subcellular location">
    <subcellularLocation>
        <location evidence="14">Cytoplasm</location>
    </subcellularLocation>
</comment>
<dbReference type="GO" id="GO:0004813">
    <property type="term" value="F:alanine-tRNA ligase activity"/>
    <property type="evidence" value="ECO:0007669"/>
    <property type="project" value="UniProtKB-UniRule"/>
</dbReference>
<evidence type="ECO:0000256" key="13">
    <source>
        <dbReference type="ARBA" id="ARBA00048300"/>
    </source>
</evidence>
<comment type="similarity">
    <text evidence="1 14">Belongs to the class-II aminoacyl-tRNA synthetase family.</text>
</comment>
<dbReference type="PRINTS" id="PR00980">
    <property type="entry name" value="TRNASYNTHALA"/>
</dbReference>
<dbReference type="InterPro" id="IPR018164">
    <property type="entry name" value="Ala-tRNA-synth_IIc_N"/>
</dbReference>
<dbReference type="Gene3D" id="3.30.930.10">
    <property type="entry name" value="Bira Bifunctional Protein, Domain 2"/>
    <property type="match status" value="1"/>
</dbReference>
<evidence type="ECO:0000313" key="24">
    <source>
        <dbReference type="Proteomes" id="UP000239236"/>
    </source>
</evidence>
<feature type="binding site" evidence="14">
    <location>
        <position position="571"/>
    </location>
    <ligand>
        <name>Zn(2+)</name>
        <dbReference type="ChEBI" id="CHEBI:29105"/>
    </ligand>
</feature>
<evidence type="ECO:0000256" key="5">
    <source>
        <dbReference type="ARBA" id="ARBA00022723"/>
    </source>
</evidence>
<dbReference type="EC" id="6.1.1.7" evidence="14"/>
<dbReference type="EMBL" id="PVRR01000002">
    <property type="protein sequence ID" value="PRT41151.1"/>
    <property type="molecule type" value="Genomic_DNA"/>
</dbReference>
<dbReference type="InterPro" id="IPR045864">
    <property type="entry name" value="aa-tRNA-synth_II/BPL/LPL"/>
</dbReference>
<dbReference type="CDD" id="cd00673">
    <property type="entry name" value="AlaRS_core"/>
    <property type="match status" value="1"/>
</dbReference>
<dbReference type="Gene3D" id="2.40.30.130">
    <property type="match status" value="1"/>
</dbReference>
<protein>
    <recommendedName>
        <fullName evidence="14">Alanine--tRNA ligase</fullName>
        <ecNumber evidence="14">6.1.1.7</ecNumber>
    </recommendedName>
    <alternativeName>
        <fullName evidence="14">Alanyl-tRNA synthetase</fullName>
        <shortName evidence="14">AlaRS</shortName>
    </alternativeName>
</protein>
<dbReference type="PANTHER" id="PTHR11777:SF9">
    <property type="entry name" value="ALANINE--TRNA LIGASE, CYTOPLASMIC"/>
    <property type="match status" value="1"/>
</dbReference>
<evidence type="ECO:0000256" key="1">
    <source>
        <dbReference type="ARBA" id="ARBA00008226"/>
    </source>
</evidence>
<evidence type="ECO:0000313" key="23">
    <source>
        <dbReference type="Proteomes" id="UP000225062"/>
    </source>
</evidence>
<evidence type="ECO:0000256" key="3">
    <source>
        <dbReference type="ARBA" id="ARBA00022555"/>
    </source>
</evidence>
<dbReference type="Pfam" id="PF02272">
    <property type="entry name" value="DHHA1"/>
    <property type="match status" value="1"/>
</dbReference>
<dbReference type="InterPro" id="IPR009000">
    <property type="entry name" value="Transl_B-barrel_sf"/>
</dbReference>
<feature type="domain" description="Alanyl-transfer RNA synthetases family profile" evidence="16">
    <location>
        <begin position="4"/>
        <end position="712"/>
    </location>
</feature>
<comment type="caution">
    <text evidence="17">The sequence shown here is derived from an EMBL/GenBank/DDBJ whole genome shotgun (WGS) entry which is preliminary data.</text>
</comment>
<evidence type="ECO:0000256" key="10">
    <source>
        <dbReference type="ARBA" id="ARBA00022917"/>
    </source>
</evidence>
<accession>A0A0G8CNQ1</accession>
<dbReference type="InterPro" id="IPR018165">
    <property type="entry name" value="Ala-tRNA-synth_IIc_core"/>
</dbReference>
<evidence type="ECO:0000256" key="8">
    <source>
        <dbReference type="ARBA" id="ARBA00022840"/>
    </source>
</evidence>
<keyword evidence="9 14" id="KW-0694">RNA-binding</keyword>
<keyword evidence="3 14" id="KW-0820">tRNA-binding</keyword>
<dbReference type="FunFam" id="3.30.930.10:FF:000046">
    <property type="entry name" value="Alanine--tRNA ligase"/>
    <property type="match status" value="1"/>
</dbReference>
<evidence type="ECO:0000259" key="16">
    <source>
        <dbReference type="PROSITE" id="PS50860"/>
    </source>
</evidence>
<dbReference type="GO" id="GO:0000049">
    <property type="term" value="F:tRNA binding"/>
    <property type="evidence" value="ECO:0007669"/>
    <property type="project" value="UniProtKB-KW"/>
</dbReference>
<dbReference type="Pfam" id="PF01411">
    <property type="entry name" value="tRNA-synt_2c"/>
    <property type="match status" value="1"/>
</dbReference>
<dbReference type="GO" id="GO:0016740">
    <property type="term" value="F:transferase activity"/>
    <property type="evidence" value="ECO:0007669"/>
    <property type="project" value="UniProtKB-ARBA"/>
</dbReference>
<sequence length="880" mass="97439">MKQLTGAQIRQMFLDFFQEKGHAVEPSASLVPHEDPSLLWINSGVATLKKYFDGRVIPQNPRITNAQKSIRTNDIENVGKTARHHTFFEMLGNFSIGDYFKEEAITWAWEFLTSDKWIGFDKELLSVTIHPEDEEAFTIWNEKMGVPKERIIRLEENFWDIGEGPSGPNTEIFYDRGEAYGNDFSDPELYPGGENERYLEVWNLVFSQFNHNPDGSYTPLPKKNIDTGMGLERMTSIVQDVPTNFDTDLFMPMIGATETISGEKYRNGDLEKDMAFKVIADHIRTVTFAVGDGALPSNEGRGYVLRRLLRRAVRYSKKLNINRPFMFELVPVVGEVMKDFYPEVLEKKDFIAKVVKNEEERFHETLHDGEAILAEVITKAKEEKTTVISGVDAFRLYDTYGFPIELTEEYAEEAGMTVDQEGFESEMEKQRERARAARQDVDSMQVQGGVLGEVKVASEFVGYGTVATESNVVALVKNGEYTDSLQAGEEGQLMLDVTPFYAESGGQIADRGYLLADGVKVLVKDVQKAPNGQNLHKVVVEEGTLTKDAAVKAIIDTKNRSSVVKNHTATHLLHQALKDVLGTHVNQAGSLVTSERLRFDFSHFGQVQADELEKIERIVNEKIWESIDVEISQKAIEEAKEMGAMALFGEKYGDVVRVVQVGDYSLELCGGCHVDNTASIGIFKIVAESGIGAGTRRIEAVTGKSAYELMNDQVGLLKEAAGKMKTNPKDILTRVDGLFAEVKQLQKENESLAAKLSNIEAGNLTDSVMTVDGVNVLAAKVNVADMNNLRTMMDDLKNKLESAVVVLASVNDDKVNILAGVTKDLISQGYHAGKLVKEVASRCGGGGGGRPDMAQAGGKNPAQVEEALAFVQEYVKSVSK</sequence>
<dbReference type="Proteomes" id="UP000223364">
    <property type="component" value="Unassembled WGS sequence"/>
</dbReference>
<feature type="binding site" evidence="14">
    <location>
        <position position="669"/>
    </location>
    <ligand>
        <name>Zn(2+)</name>
        <dbReference type="ChEBI" id="CHEBI:29105"/>
    </ligand>
</feature>
<dbReference type="InterPro" id="IPR050058">
    <property type="entry name" value="Ala-tRNA_ligase"/>
</dbReference>
<dbReference type="Pfam" id="PF07973">
    <property type="entry name" value="tRNA_SAD"/>
    <property type="match status" value="1"/>
</dbReference>
<dbReference type="FunFam" id="3.10.310.40:FF:000001">
    <property type="entry name" value="Alanine--tRNA ligase"/>
    <property type="match status" value="1"/>
</dbReference>
<keyword evidence="7 14" id="KW-0862">Zinc</keyword>
<dbReference type="FunFam" id="3.30.54.20:FF:000001">
    <property type="entry name" value="Alanine--tRNA ligase"/>
    <property type="match status" value="1"/>
</dbReference>
<evidence type="ECO:0000256" key="9">
    <source>
        <dbReference type="ARBA" id="ARBA00022884"/>
    </source>
</evidence>
<evidence type="ECO:0000313" key="20">
    <source>
        <dbReference type="EMBL" id="PRT41151.1"/>
    </source>
</evidence>
<dbReference type="GO" id="GO:0008270">
    <property type="term" value="F:zinc ion binding"/>
    <property type="evidence" value="ECO:0007669"/>
    <property type="project" value="UniProtKB-UniRule"/>
</dbReference>
<dbReference type="InterPro" id="IPR018163">
    <property type="entry name" value="Thr/Ala-tRNA-synth_IIc_edit"/>
</dbReference>
<dbReference type="GO" id="GO:0002161">
    <property type="term" value="F:aminoacyl-tRNA deacylase activity"/>
    <property type="evidence" value="ECO:0007669"/>
    <property type="project" value="TreeGrafter"/>
</dbReference>
<dbReference type="RefSeq" id="WP_046957596.1">
    <property type="nucleotide sequence ID" value="NZ_CP036073.1"/>
</dbReference>
<dbReference type="Proteomes" id="UP000225062">
    <property type="component" value="Unassembled WGS sequence"/>
</dbReference>
<dbReference type="SUPFAM" id="SSF50447">
    <property type="entry name" value="Translation proteins"/>
    <property type="match status" value="1"/>
</dbReference>
<dbReference type="FunFam" id="3.30.980.10:FF:000004">
    <property type="entry name" value="Alanine--tRNA ligase, cytoplasmic"/>
    <property type="match status" value="1"/>
</dbReference>
<name>A0A2A8DM14_9BACI</name>
<dbReference type="EMBL" id="NUUI01000050">
    <property type="protein sequence ID" value="PHG17414.1"/>
    <property type="molecule type" value="Genomic_DNA"/>
</dbReference>
<accession>A0A2A8DM14</accession>
<dbReference type="EMBL" id="LCYN01000003">
    <property type="protein sequence ID" value="KLA00637.1"/>
    <property type="molecule type" value="Genomic_DNA"/>
</dbReference>
<keyword evidence="2 14" id="KW-0963">Cytoplasm</keyword>
<dbReference type="GO" id="GO:0140096">
    <property type="term" value="F:catalytic activity, acting on a protein"/>
    <property type="evidence" value="ECO:0007669"/>
    <property type="project" value="UniProtKB-ARBA"/>
</dbReference>
<dbReference type="SMART" id="SM00863">
    <property type="entry name" value="tRNA_SAD"/>
    <property type="match status" value="1"/>
</dbReference>
<reference evidence="20 24" key="5">
    <citation type="submission" date="2018-03" db="EMBL/GenBank/DDBJ databases">
        <title>Genotypic and phenotypic analysis of antagonistic Bacillus spp. isolated from rhizosphere soil of plants in Tibet.</title>
        <authorList>
            <person name="Borriss R."/>
            <person name="Lasch P."/>
            <person name="Wu L."/>
            <person name="Wu H."/>
            <person name="Gao X."/>
        </authorList>
    </citation>
    <scope>NUCLEOTIDE SEQUENCE [LARGE SCALE GENOMIC DNA]</scope>
    <source>
        <strain evidence="20 24">NMSW16</strain>
    </source>
</reference>
<dbReference type="InterPro" id="IPR012947">
    <property type="entry name" value="tRNA_SAD"/>
</dbReference>
<keyword evidence="15" id="KW-0175">Coiled coil</keyword>
<comment type="cofactor">
    <cofactor evidence="14">
        <name>Zn(2+)</name>
        <dbReference type="ChEBI" id="CHEBI:29105"/>
    </cofactor>
    <text evidence="14">Binds 1 zinc ion per subunit.</text>
</comment>
<dbReference type="InterPro" id="IPR023033">
    <property type="entry name" value="Ala_tRNA_ligase_euk/bac"/>
</dbReference>
<dbReference type="SUPFAM" id="SSF55186">
    <property type="entry name" value="ThrRS/AlaRS common domain"/>
    <property type="match status" value="1"/>
</dbReference>
<comment type="domain">
    <text evidence="14">Consists of three domains; the N-terminal catalytic domain, the editing domain and the C-terminal C-Ala domain. The editing domain removes incorrectly charged amino acids, while the C-Ala domain, along with tRNA(Ala), serves as a bridge to cooperatively bring together the editing and aminoacylation centers thus stimulating deacylation of misacylated tRNAs.</text>
</comment>
<evidence type="ECO:0000313" key="18">
    <source>
        <dbReference type="EMBL" id="PHD63974.1"/>
    </source>
</evidence>
<dbReference type="HAMAP" id="MF_00036_B">
    <property type="entry name" value="Ala_tRNA_synth_B"/>
    <property type="match status" value="1"/>
</dbReference>
<dbReference type="SUPFAM" id="SSF55681">
    <property type="entry name" value="Class II aaRS and biotin synthetases"/>
    <property type="match status" value="1"/>
</dbReference>
<dbReference type="InterPro" id="IPR018162">
    <property type="entry name" value="Ala-tRNA-ligase_IIc_anticod-bd"/>
</dbReference>
<dbReference type="GO" id="GO:0006419">
    <property type="term" value="P:alanyl-tRNA aminoacylation"/>
    <property type="evidence" value="ECO:0007669"/>
    <property type="project" value="UniProtKB-UniRule"/>
</dbReference>
<dbReference type="PATRIC" id="fig|1396.433.peg.1991"/>
<dbReference type="InterPro" id="IPR002318">
    <property type="entry name" value="Ala-tRNA-lgiase_IIc"/>
</dbReference>
<keyword evidence="6 14" id="KW-0547">Nucleotide-binding</keyword>
<comment type="catalytic activity">
    <reaction evidence="13 14">
        <text>tRNA(Ala) + L-alanine + ATP = L-alanyl-tRNA(Ala) + AMP + diphosphate</text>
        <dbReference type="Rhea" id="RHEA:12540"/>
        <dbReference type="Rhea" id="RHEA-COMP:9657"/>
        <dbReference type="Rhea" id="RHEA-COMP:9923"/>
        <dbReference type="ChEBI" id="CHEBI:30616"/>
        <dbReference type="ChEBI" id="CHEBI:33019"/>
        <dbReference type="ChEBI" id="CHEBI:57972"/>
        <dbReference type="ChEBI" id="CHEBI:78442"/>
        <dbReference type="ChEBI" id="CHEBI:78497"/>
        <dbReference type="ChEBI" id="CHEBI:456215"/>
        <dbReference type="EC" id="6.1.1.7"/>
    </reaction>
</comment>
<evidence type="ECO:0000256" key="11">
    <source>
        <dbReference type="ARBA" id="ARBA00023146"/>
    </source>
</evidence>
<dbReference type="NCBIfam" id="TIGR00344">
    <property type="entry name" value="alaS"/>
    <property type="match status" value="1"/>
</dbReference>
<keyword evidence="10 14" id="KW-0648">Protein biosynthesis</keyword>
<gene>
    <name evidence="14" type="primary">alaS</name>
    <name evidence="17" type="ORF">B4147_4650</name>
    <name evidence="20" type="ORF">C6357_08895</name>
    <name evidence="18" type="ORF">COF57_02570</name>
    <name evidence="19" type="ORF">COI74_23785</name>
</gene>
<keyword evidence="8 14" id="KW-0067">ATP-binding</keyword>
<evidence type="ECO:0000256" key="7">
    <source>
        <dbReference type="ARBA" id="ARBA00022833"/>
    </source>
</evidence>
<dbReference type="Proteomes" id="UP000035350">
    <property type="component" value="Unassembled WGS sequence"/>
</dbReference>
<keyword evidence="24" id="KW-1185">Reference proteome</keyword>
<evidence type="ECO:0000313" key="19">
    <source>
        <dbReference type="EMBL" id="PHG17414.1"/>
    </source>
</evidence>
<comment type="function">
    <text evidence="12 14">Catalyzes the attachment of alanine to tRNA(Ala) in a two-step reaction: alanine is first activated by ATP to form Ala-AMP and then transferred to the acceptor end of tRNA(Ala). Also edits incorrectly charged Ser-tRNA(Ala) and Gly-tRNA(Ala) via its editing domain.</text>
</comment>
<dbReference type="EMBL" id="NUSP01000001">
    <property type="protein sequence ID" value="PHD63974.1"/>
    <property type="molecule type" value="Genomic_DNA"/>
</dbReference>
<dbReference type="Gene3D" id="3.30.54.20">
    <property type="match status" value="1"/>
</dbReference>
<keyword evidence="11 14" id="KW-0030">Aminoacyl-tRNA synthetase</keyword>